<dbReference type="SMART" id="SM00028">
    <property type="entry name" value="TPR"/>
    <property type="match status" value="4"/>
</dbReference>
<dbReference type="PANTHER" id="PTHR45586">
    <property type="entry name" value="TPR REPEAT-CONTAINING PROTEIN PA4667"/>
    <property type="match status" value="1"/>
</dbReference>
<evidence type="ECO:0000256" key="2">
    <source>
        <dbReference type="ARBA" id="ARBA00022803"/>
    </source>
</evidence>
<accession>A0A2S0PCT4</accession>
<dbReference type="InterPro" id="IPR019734">
    <property type="entry name" value="TPR_rpt"/>
</dbReference>
<dbReference type="PANTHER" id="PTHR45586:SF1">
    <property type="entry name" value="LIPOPOLYSACCHARIDE ASSEMBLY PROTEIN B"/>
    <property type="match status" value="1"/>
</dbReference>
<dbReference type="AlphaFoldDB" id="A0A2S0PCT4"/>
<dbReference type="EMBL" id="CP028519">
    <property type="protein sequence ID" value="AVY95155.1"/>
    <property type="molecule type" value="Genomic_DNA"/>
</dbReference>
<gene>
    <name evidence="3" type="ORF">DAI18_14710</name>
</gene>
<evidence type="ECO:0000313" key="4">
    <source>
        <dbReference type="Proteomes" id="UP000244173"/>
    </source>
</evidence>
<keyword evidence="4" id="KW-1185">Reference proteome</keyword>
<protein>
    <submittedName>
        <fullName evidence="3">Uncharacterized protein</fullName>
    </submittedName>
</protein>
<keyword evidence="1" id="KW-0677">Repeat</keyword>
<dbReference type="KEGG" id="maer:DAI18_14710"/>
<evidence type="ECO:0000313" key="3">
    <source>
        <dbReference type="EMBL" id="AVY95155.1"/>
    </source>
</evidence>
<organism evidence="3 4">
    <name type="scientific">Microvirgula aerodenitrificans</name>
    <dbReference type="NCBI Taxonomy" id="57480"/>
    <lineage>
        <taxon>Bacteria</taxon>
        <taxon>Pseudomonadati</taxon>
        <taxon>Pseudomonadota</taxon>
        <taxon>Betaproteobacteria</taxon>
        <taxon>Neisseriales</taxon>
        <taxon>Aquaspirillaceae</taxon>
        <taxon>Microvirgula</taxon>
    </lineage>
</organism>
<dbReference type="InterPro" id="IPR051012">
    <property type="entry name" value="CellSynth/LPSAsmb/PSIAsmb"/>
</dbReference>
<dbReference type="STRING" id="1122240.GCA_000620105_03530"/>
<sequence length="421" mass="45065">MTICAACWHSWMTCRQTTAPPVRFSGMSMPDRAERMDDAGRRLDRVLVWLQADPAHAGLQQEAADLCYRLGRFGDARHWLTQQARSAPLSPAARSLDGLLLLRCGDAAAAIAIFQALLAQGIATPELHGNLGWALALAGRFDEAGEHALRAVEGGIAGAGPLHVRILHHQARLDEAIRVAEDALAHDPAQLPHYGILATLYLDRDEPDTAAAFARKVRAQAPDDADANTVLGVAALLGQRRDEADRFFRHALHHQPHSGRARAGRGLVGMLDGHLETAEDHFRLAVADMPAHAGIWHGLAWCQLLTGRTGQAHASLQAALALDRTLADTHGGLAVLAALSGRPDEAGACIRRALGLDPGCLSALLARGLLLRQSGHAAAAQQQLDGLMNQPLLPDGTTLQQALATHVLSTRARHHAAPRRR</sequence>
<dbReference type="InterPro" id="IPR011990">
    <property type="entry name" value="TPR-like_helical_dom_sf"/>
</dbReference>
<dbReference type="Proteomes" id="UP000244173">
    <property type="component" value="Chromosome"/>
</dbReference>
<proteinExistence type="predicted"/>
<dbReference type="Pfam" id="PF13432">
    <property type="entry name" value="TPR_16"/>
    <property type="match status" value="3"/>
</dbReference>
<dbReference type="Gene3D" id="1.25.40.10">
    <property type="entry name" value="Tetratricopeptide repeat domain"/>
    <property type="match status" value="2"/>
</dbReference>
<evidence type="ECO:0000256" key="1">
    <source>
        <dbReference type="ARBA" id="ARBA00022737"/>
    </source>
</evidence>
<keyword evidence="2" id="KW-0802">TPR repeat</keyword>
<reference evidence="3 4" key="1">
    <citation type="submission" date="2018-04" db="EMBL/GenBank/DDBJ databases">
        <title>Denitrifier Microvirgula.</title>
        <authorList>
            <person name="Anderson E."/>
            <person name="Jang J."/>
            <person name="Ishii S."/>
        </authorList>
    </citation>
    <scope>NUCLEOTIDE SEQUENCE [LARGE SCALE GENOMIC DNA]</scope>
    <source>
        <strain evidence="3 4">BE2.4</strain>
    </source>
</reference>
<dbReference type="SUPFAM" id="SSF48452">
    <property type="entry name" value="TPR-like"/>
    <property type="match status" value="2"/>
</dbReference>
<name>A0A2S0PCT4_9NEIS</name>